<dbReference type="InterPro" id="IPR039254">
    <property type="entry name" value="Rds1"/>
</dbReference>
<dbReference type="Proteomes" id="UP000664203">
    <property type="component" value="Unassembled WGS sequence"/>
</dbReference>
<organism evidence="2 3">
    <name type="scientific">Alectoria fallacina</name>
    <dbReference type="NCBI Taxonomy" id="1903189"/>
    <lineage>
        <taxon>Eukaryota</taxon>
        <taxon>Fungi</taxon>
        <taxon>Dikarya</taxon>
        <taxon>Ascomycota</taxon>
        <taxon>Pezizomycotina</taxon>
        <taxon>Lecanoromycetes</taxon>
        <taxon>OSLEUM clade</taxon>
        <taxon>Lecanoromycetidae</taxon>
        <taxon>Lecanorales</taxon>
        <taxon>Lecanorineae</taxon>
        <taxon>Parmeliaceae</taxon>
        <taxon>Alectoria</taxon>
    </lineage>
</organism>
<name>A0A8H3FV33_9LECA</name>
<feature type="signal peptide" evidence="1">
    <location>
        <begin position="1"/>
        <end position="19"/>
    </location>
</feature>
<dbReference type="AlphaFoldDB" id="A0A8H3FV33"/>
<feature type="chain" id="PRO_5034882004" evidence="1">
    <location>
        <begin position="20"/>
        <end position="482"/>
    </location>
</feature>
<dbReference type="PANTHER" id="PTHR38705">
    <property type="entry name" value="PROTEIN RDS1"/>
    <property type="match status" value="1"/>
</dbReference>
<protein>
    <submittedName>
        <fullName evidence="2">Uncharacterized protein</fullName>
    </submittedName>
</protein>
<dbReference type="Pfam" id="PF13668">
    <property type="entry name" value="Ferritin_2"/>
    <property type="match status" value="1"/>
</dbReference>
<dbReference type="EMBL" id="CAJPDR010000336">
    <property type="protein sequence ID" value="CAF9932786.1"/>
    <property type="molecule type" value="Genomic_DNA"/>
</dbReference>
<keyword evidence="3" id="KW-1185">Reference proteome</keyword>
<accession>A0A8H3FV33</accession>
<keyword evidence="1" id="KW-0732">Signal</keyword>
<proteinExistence type="predicted"/>
<comment type="caution">
    <text evidence="2">The sequence shown here is derived from an EMBL/GenBank/DDBJ whole genome shotgun (WGS) entry which is preliminary data.</text>
</comment>
<dbReference type="OrthoDB" id="2098436at2759"/>
<reference evidence="2" key="1">
    <citation type="submission" date="2021-03" db="EMBL/GenBank/DDBJ databases">
        <authorList>
            <person name="Tagirdzhanova G."/>
        </authorList>
    </citation>
    <scope>NUCLEOTIDE SEQUENCE</scope>
</reference>
<gene>
    <name evidence="2" type="ORF">ALECFALPRED_005377</name>
</gene>
<sequence>MFTRSAIAAILAVAPAILAAPAPQVTEPASFGPDVQVSYQVQSTVGPDYPLAEELGDGYTSATYHGPYTGTPTTTGAADGPTTLAASIAPLPLNPTATYYNTVGKPINPLPAPYTPAGGLGTNGSLPRYMVESDFDYESIALGLYQEWIELDLFHDGLARFSEADFIAAGLNSEYMSLIEFMADQETGHATLLTNMLGETAPKQCIYDYPYSTVREWLDFMQRLTRFGESGVWGFINHLDSREVGQLLAQSIATEARQQQIFRQMSGLTPMDVWFENGWPQSWAWTMLAPYISYCPENQTRLAWQNFPVLHILNNANINRYSPNDTAQDGSEVTGSRIVDPSVSNLTSGSCENLNVTGYGCGPAVGHNKSEPLSFPGKKVLFQWDAPGSAVGPNNSYVTSTAAGTPAWVGWSSQLNLTFSPLVVTGNNTGYTYQPKGYVYGSDGIINGTMAVMLTDLDLFVTPFNASMLNPHIVALGMYAAG</sequence>
<dbReference type="PANTHER" id="PTHR38705:SF1">
    <property type="entry name" value="PROTEIN RDS1"/>
    <property type="match status" value="1"/>
</dbReference>
<evidence type="ECO:0000313" key="2">
    <source>
        <dbReference type="EMBL" id="CAF9932786.1"/>
    </source>
</evidence>
<evidence type="ECO:0000256" key="1">
    <source>
        <dbReference type="SAM" id="SignalP"/>
    </source>
</evidence>
<evidence type="ECO:0000313" key="3">
    <source>
        <dbReference type="Proteomes" id="UP000664203"/>
    </source>
</evidence>